<dbReference type="Proteomes" id="UP000001542">
    <property type="component" value="Unassembled WGS sequence"/>
</dbReference>
<name>A2DW66_TRIV3</name>
<dbReference type="KEGG" id="tva:4773370"/>
<dbReference type="VEuPathDB" id="TrichDB:TVAG_224430"/>
<reference evidence="1" key="2">
    <citation type="journal article" date="2007" name="Science">
        <title>Draft genome sequence of the sexually transmitted pathogen Trichomonas vaginalis.</title>
        <authorList>
            <person name="Carlton J.M."/>
            <person name="Hirt R.P."/>
            <person name="Silva J.C."/>
            <person name="Delcher A.L."/>
            <person name="Schatz M."/>
            <person name="Zhao Q."/>
            <person name="Wortman J.R."/>
            <person name="Bidwell S.L."/>
            <person name="Alsmark U.C.M."/>
            <person name="Besteiro S."/>
            <person name="Sicheritz-Ponten T."/>
            <person name="Noel C.J."/>
            <person name="Dacks J.B."/>
            <person name="Foster P.G."/>
            <person name="Simillion C."/>
            <person name="Van de Peer Y."/>
            <person name="Miranda-Saavedra D."/>
            <person name="Barton G.J."/>
            <person name="Westrop G.D."/>
            <person name="Mueller S."/>
            <person name="Dessi D."/>
            <person name="Fiori P.L."/>
            <person name="Ren Q."/>
            <person name="Paulsen I."/>
            <person name="Zhang H."/>
            <person name="Bastida-Corcuera F.D."/>
            <person name="Simoes-Barbosa A."/>
            <person name="Brown M.T."/>
            <person name="Hayes R.D."/>
            <person name="Mukherjee M."/>
            <person name="Okumura C.Y."/>
            <person name="Schneider R."/>
            <person name="Smith A.J."/>
            <person name="Vanacova S."/>
            <person name="Villalvazo M."/>
            <person name="Haas B.J."/>
            <person name="Pertea M."/>
            <person name="Feldblyum T.V."/>
            <person name="Utterback T.R."/>
            <person name="Shu C.L."/>
            <person name="Osoegawa K."/>
            <person name="de Jong P.J."/>
            <person name="Hrdy I."/>
            <person name="Horvathova L."/>
            <person name="Zubacova Z."/>
            <person name="Dolezal P."/>
            <person name="Malik S.B."/>
            <person name="Logsdon J.M. Jr."/>
            <person name="Henze K."/>
            <person name="Gupta A."/>
            <person name="Wang C.C."/>
            <person name="Dunne R.L."/>
            <person name="Upcroft J.A."/>
            <person name="Upcroft P."/>
            <person name="White O."/>
            <person name="Salzberg S.L."/>
            <person name="Tang P."/>
            <person name="Chiu C.-H."/>
            <person name="Lee Y.-S."/>
            <person name="Embley T.M."/>
            <person name="Coombs G.H."/>
            <person name="Mottram J.C."/>
            <person name="Tachezy J."/>
            <person name="Fraser-Liggett C.M."/>
            <person name="Johnson P.J."/>
        </authorList>
    </citation>
    <scope>NUCLEOTIDE SEQUENCE [LARGE SCALE GENOMIC DNA]</scope>
    <source>
        <strain evidence="1">G3</strain>
    </source>
</reference>
<organism evidence="1 2">
    <name type="scientific">Trichomonas vaginalis (strain ATCC PRA-98 / G3)</name>
    <dbReference type="NCBI Taxonomy" id="412133"/>
    <lineage>
        <taxon>Eukaryota</taxon>
        <taxon>Metamonada</taxon>
        <taxon>Parabasalia</taxon>
        <taxon>Trichomonadida</taxon>
        <taxon>Trichomonadidae</taxon>
        <taxon>Trichomonas</taxon>
    </lineage>
</organism>
<evidence type="ECO:0000313" key="1">
    <source>
        <dbReference type="EMBL" id="EAY15367.1"/>
    </source>
</evidence>
<sequence length="272" mass="30592">MMFAFAMLSTSRLAGDLKQGLRRRPLIKYPTGFVPGPFLRPTWKNAEEQEDPDNFIPLAPIAVWLAQQAAIGAGSHFLLKGGKMIYDRLRHQEAESNYVPPLFNAEEQEDQDNCVGIILRFVAGQLLQGAAKGVFKHYFHQEAESNYVPPSFNAEEQEDQENIWPLVARIVGGAALQWILSRQEAESNYVPPSFNAEEQQDQDNIIGAIVNWAIKQGIQKAGDAISQYILSHQEAESNGGMPECIREIYSRPQPRFGPSIKIMRPPVFKLKK</sequence>
<dbReference type="InParanoid" id="A2DW66"/>
<dbReference type="RefSeq" id="XP_001327590.1">
    <property type="nucleotide sequence ID" value="XM_001327555.1"/>
</dbReference>
<dbReference type="VEuPathDB" id="TrichDB:TVAGG3_0804640"/>
<gene>
    <name evidence="1" type="ORF">TVAG_224430</name>
</gene>
<evidence type="ECO:0000313" key="2">
    <source>
        <dbReference type="Proteomes" id="UP000001542"/>
    </source>
</evidence>
<accession>A2DW66</accession>
<keyword evidence="2" id="KW-1185">Reference proteome</keyword>
<dbReference type="AlphaFoldDB" id="A2DW66"/>
<dbReference type="EMBL" id="DS113257">
    <property type="protein sequence ID" value="EAY15367.1"/>
    <property type="molecule type" value="Genomic_DNA"/>
</dbReference>
<protein>
    <submittedName>
        <fullName evidence="1">Uncharacterized protein</fullName>
    </submittedName>
</protein>
<proteinExistence type="predicted"/>
<reference evidence="1" key="1">
    <citation type="submission" date="2006-10" db="EMBL/GenBank/DDBJ databases">
        <authorList>
            <person name="Amadeo P."/>
            <person name="Zhao Q."/>
            <person name="Wortman J."/>
            <person name="Fraser-Liggett C."/>
            <person name="Carlton J."/>
        </authorList>
    </citation>
    <scope>NUCLEOTIDE SEQUENCE</scope>
    <source>
        <strain evidence="1">G3</strain>
    </source>
</reference>